<accession>A0A9Q1KVP5</accession>
<dbReference type="GO" id="GO:0005840">
    <property type="term" value="C:ribosome"/>
    <property type="evidence" value="ECO:0007669"/>
    <property type="project" value="UniProtKB-KW"/>
</dbReference>
<dbReference type="PANTHER" id="PTHR24186">
    <property type="entry name" value="PROTEIN PHOSPHATASE 1 REGULATORY SUBUNIT"/>
    <property type="match status" value="1"/>
</dbReference>
<dbReference type="SUPFAM" id="SSF48403">
    <property type="entry name" value="Ankyrin repeat"/>
    <property type="match status" value="1"/>
</dbReference>
<comment type="subcellular location">
    <subcellularLocation>
        <location evidence="1">Membrane</location>
        <topology evidence="1">Multi-pass membrane protein</topology>
    </subcellularLocation>
</comment>
<keyword evidence="8 11" id="KW-0472">Membrane</keyword>
<dbReference type="GO" id="GO:0006412">
    <property type="term" value="P:translation"/>
    <property type="evidence" value="ECO:0007669"/>
    <property type="project" value="InterPro"/>
</dbReference>
<evidence type="ECO:0000256" key="1">
    <source>
        <dbReference type="ARBA" id="ARBA00004141"/>
    </source>
</evidence>
<dbReference type="InterPro" id="IPR000077">
    <property type="entry name" value="Ribosomal_eL39"/>
</dbReference>
<dbReference type="PANTHER" id="PTHR24186:SF50">
    <property type="entry name" value="ANKYRIN REPEAT-CONTAINING PROTEIN ITN1-LIKE ISOFORM X1"/>
    <property type="match status" value="1"/>
</dbReference>
<dbReference type="Pfam" id="PF13962">
    <property type="entry name" value="PGG"/>
    <property type="match status" value="1"/>
</dbReference>
<comment type="similarity">
    <text evidence="2">Belongs to the eukaryotic ribosomal protein eL39 family.</text>
</comment>
<evidence type="ECO:0000256" key="10">
    <source>
        <dbReference type="PROSITE-ProRule" id="PRU00023"/>
    </source>
</evidence>
<organism evidence="13 14">
    <name type="scientific">Carnegiea gigantea</name>
    <dbReference type="NCBI Taxonomy" id="171969"/>
    <lineage>
        <taxon>Eukaryota</taxon>
        <taxon>Viridiplantae</taxon>
        <taxon>Streptophyta</taxon>
        <taxon>Embryophyta</taxon>
        <taxon>Tracheophyta</taxon>
        <taxon>Spermatophyta</taxon>
        <taxon>Magnoliopsida</taxon>
        <taxon>eudicotyledons</taxon>
        <taxon>Gunneridae</taxon>
        <taxon>Pentapetalae</taxon>
        <taxon>Caryophyllales</taxon>
        <taxon>Cactineae</taxon>
        <taxon>Cactaceae</taxon>
        <taxon>Cactoideae</taxon>
        <taxon>Echinocereeae</taxon>
        <taxon>Carnegiea</taxon>
    </lineage>
</organism>
<dbReference type="AlphaFoldDB" id="A0A9Q1KVP5"/>
<dbReference type="Gene3D" id="1.10.1620.10">
    <property type="entry name" value="Ribosomal protein L39e"/>
    <property type="match status" value="1"/>
</dbReference>
<name>A0A9Q1KVP5_9CARY</name>
<dbReference type="InterPro" id="IPR036770">
    <property type="entry name" value="Ankyrin_rpt-contain_sf"/>
</dbReference>
<gene>
    <name evidence="13" type="ORF">Cgig2_002098</name>
</gene>
<dbReference type="PROSITE" id="PS50297">
    <property type="entry name" value="ANK_REP_REGION"/>
    <property type="match status" value="2"/>
</dbReference>
<feature type="transmembrane region" description="Helical" evidence="11">
    <location>
        <begin position="512"/>
        <end position="533"/>
    </location>
</feature>
<keyword evidence="7 10" id="KW-0040">ANK repeat</keyword>
<sequence>MRQNRPIPYWIRTRTDNTIRYNAKRRHWRRVMDAEVYRAATVGSWEGLNSVPWGDQLTPTGNTVLHVYVGSTLKRRNMNIEFIKNVLDQEAQWGTRSPLWHENDNGDIPLHLAARFGRLEAVEEFLRRAKLVNDDERRRMLMKTNKRKDTALHEAARGGYSRIVKLLVEADPSCPYEANDAKETPLYLAAERGCAGCVTAILNTWAPSALAYDHKGPCGRTALHVFVQWKQSDMVSKILDKDESLIRVRDDEGSTPLHRAAAENKPELLKDLLHYDKTAESAAYIRDNQGRTPLHIATLNFSWESILALIGRRPDCIEIVDNKGQNVVHYAAKYWACIKKLEFLLKLQNVSKLMNEKDLDGNTPLHLVAASMPHITCHCIYQVIRFIDSQEPYANLFNNQNLTAGDIVASYDFSERLYVAQPRRSMRLARQKLPMCGRIAKKSKSEDARTTAKHELEKRVTLLTAAAPNQLVVAALVATVSFTAGFTIPGGFNQNPGPDIGTAVFSEKNAFKAFLICDALAFTLSSLAVLQYFHAASAVLPTTIERQLRFAKLYCVYSIGAMMVAFVSGVYAVIPHSPRLQAALLIISAFFFAFYAGSLLAAPLQSFMVHYRSCPGPRIPYAVRAAKRRGIRLIHV</sequence>
<evidence type="ECO:0000256" key="9">
    <source>
        <dbReference type="ARBA" id="ARBA00023274"/>
    </source>
</evidence>
<protein>
    <recommendedName>
        <fullName evidence="12">PGG domain-containing protein</fullName>
    </recommendedName>
</protein>
<dbReference type="GO" id="GO:1990904">
    <property type="term" value="C:ribonucleoprotein complex"/>
    <property type="evidence" value="ECO:0007669"/>
    <property type="project" value="UniProtKB-KW"/>
</dbReference>
<evidence type="ECO:0000256" key="7">
    <source>
        <dbReference type="ARBA" id="ARBA00023043"/>
    </source>
</evidence>
<dbReference type="Pfam" id="PF00832">
    <property type="entry name" value="Ribosomal_L39"/>
    <property type="match status" value="1"/>
</dbReference>
<dbReference type="InterPro" id="IPR023626">
    <property type="entry name" value="Ribosomal_eL39_dom_sf"/>
</dbReference>
<dbReference type="EMBL" id="JAKOGI010000015">
    <property type="protein sequence ID" value="KAJ8450413.1"/>
    <property type="molecule type" value="Genomic_DNA"/>
</dbReference>
<dbReference type="Proteomes" id="UP001153076">
    <property type="component" value="Unassembled WGS sequence"/>
</dbReference>
<keyword evidence="6 11" id="KW-1133">Transmembrane helix</keyword>
<evidence type="ECO:0000313" key="14">
    <source>
        <dbReference type="Proteomes" id="UP001153076"/>
    </source>
</evidence>
<evidence type="ECO:0000256" key="5">
    <source>
        <dbReference type="ARBA" id="ARBA00022980"/>
    </source>
</evidence>
<feature type="transmembrane region" description="Helical" evidence="11">
    <location>
        <begin position="554"/>
        <end position="574"/>
    </location>
</feature>
<dbReference type="Gene3D" id="1.25.40.20">
    <property type="entry name" value="Ankyrin repeat-containing domain"/>
    <property type="match status" value="1"/>
</dbReference>
<feature type="repeat" description="ANK" evidence="10">
    <location>
        <begin position="105"/>
        <end position="137"/>
    </location>
</feature>
<feature type="transmembrane region" description="Helical" evidence="11">
    <location>
        <begin position="580"/>
        <end position="602"/>
    </location>
</feature>
<dbReference type="PROSITE" id="PS00051">
    <property type="entry name" value="RIBOSOMAL_L39E"/>
    <property type="match status" value="1"/>
</dbReference>
<evidence type="ECO:0000313" key="13">
    <source>
        <dbReference type="EMBL" id="KAJ8450413.1"/>
    </source>
</evidence>
<reference evidence="13" key="1">
    <citation type="submission" date="2022-04" db="EMBL/GenBank/DDBJ databases">
        <title>Carnegiea gigantea Genome sequencing and assembly v2.</title>
        <authorList>
            <person name="Copetti D."/>
            <person name="Sanderson M.J."/>
            <person name="Burquez A."/>
            <person name="Wojciechowski M.F."/>
        </authorList>
    </citation>
    <scope>NUCLEOTIDE SEQUENCE</scope>
    <source>
        <strain evidence="13">SGP5-SGP5p</strain>
        <tissue evidence="13">Aerial part</tissue>
    </source>
</reference>
<dbReference type="SUPFAM" id="SSF48662">
    <property type="entry name" value="Ribosomal protein L39e"/>
    <property type="match status" value="1"/>
</dbReference>
<dbReference type="PROSITE" id="PS50088">
    <property type="entry name" value="ANK_REPEAT"/>
    <property type="match status" value="2"/>
</dbReference>
<keyword evidence="5" id="KW-0689">Ribosomal protein</keyword>
<evidence type="ECO:0000256" key="2">
    <source>
        <dbReference type="ARBA" id="ARBA00009339"/>
    </source>
</evidence>
<evidence type="ECO:0000256" key="6">
    <source>
        <dbReference type="ARBA" id="ARBA00022989"/>
    </source>
</evidence>
<dbReference type="InterPro" id="IPR020083">
    <property type="entry name" value="Ribosomal_eL39_CS"/>
</dbReference>
<dbReference type="Pfam" id="PF12796">
    <property type="entry name" value="Ank_2"/>
    <property type="match status" value="2"/>
</dbReference>
<comment type="caution">
    <text evidence="13">The sequence shown here is derived from an EMBL/GenBank/DDBJ whole genome shotgun (WGS) entry which is preliminary data.</text>
</comment>
<feature type="repeat" description="ANK" evidence="10">
    <location>
        <begin position="252"/>
        <end position="273"/>
    </location>
</feature>
<dbReference type="OrthoDB" id="1847170at2759"/>
<keyword evidence="4" id="KW-0677">Repeat</keyword>
<proteinExistence type="inferred from homology"/>
<feature type="domain" description="PGG" evidence="12">
    <location>
        <begin position="470"/>
        <end position="573"/>
    </location>
</feature>
<dbReference type="InterPro" id="IPR002110">
    <property type="entry name" value="Ankyrin_rpt"/>
</dbReference>
<dbReference type="GO" id="GO:0005886">
    <property type="term" value="C:plasma membrane"/>
    <property type="evidence" value="ECO:0007669"/>
    <property type="project" value="TreeGrafter"/>
</dbReference>
<evidence type="ECO:0000256" key="3">
    <source>
        <dbReference type="ARBA" id="ARBA00022692"/>
    </source>
</evidence>
<dbReference type="SMART" id="SM00248">
    <property type="entry name" value="ANK"/>
    <property type="match status" value="9"/>
</dbReference>
<keyword evidence="3 11" id="KW-0812">Transmembrane</keyword>
<dbReference type="GO" id="GO:0003735">
    <property type="term" value="F:structural constituent of ribosome"/>
    <property type="evidence" value="ECO:0007669"/>
    <property type="project" value="InterPro"/>
</dbReference>
<dbReference type="InterPro" id="IPR026961">
    <property type="entry name" value="PGG_dom"/>
</dbReference>
<evidence type="ECO:0000259" key="12">
    <source>
        <dbReference type="Pfam" id="PF13962"/>
    </source>
</evidence>
<evidence type="ECO:0000256" key="4">
    <source>
        <dbReference type="ARBA" id="ARBA00022737"/>
    </source>
</evidence>
<evidence type="ECO:0000256" key="8">
    <source>
        <dbReference type="ARBA" id="ARBA00023136"/>
    </source>
</evidence>
<keyword evidence="14" id="KW-1185">Reference proteome</keyword>
<keyword evidence="9" id="KW-0687">Ribonucleoprotein</keyword>
<evidence type="ECO:0000256" key="11">
    <source>
        <dbReference type="SAM" id="Phobius"/>
    </source>
</evidence>